<feature type="region of interest" description="Disordered" evidence="1">
    <location>
        <begin position="1"/>
        <end position="38"/>
    </location>
</feature>
<name>A0A6I4IXK4_9SPHN</name>
<keyword evidence="3" id="KW-1185">Reference proteome</keyword>
<dbReference type="RefSeq" id="WP_157025838.1">
    <property type="nucleotide sequence ID" value="NZ_WQMS01000002.1"/>
</dbReference>
<accession>A0A6I4IXK4</accession>
<protein>
    <submittedName>
        <fullName evidence="2">Uncharacterized protein</fullName>
    </submittedName>
</protein>
<sequence>MKTTAIENEDVQTHPSRPDRAWRRPLRRHGNQPPVAPHPVARGNAVLLEAIGAGAPCVIGGRLFIGISSAVGGHDVFLFKHVHADLDGFAPGATAVMSATALEAAIEAGTVSLALQEVRD</sequence>
<organism evidence="2 3">
    <name type="scientific">Sphingomonas horti</name>
    <dbReference type="NCBI Taxonomy" id="2682842"/>
    <lineage>
        <taxon>Bacteria</taxon>
        <taxon>Pseudomonadati</taxon>
        <taxon>Pseudomonadota</taxon>
        <taxon>Alphaproteobacteria</taxon>
        <taxon>Sphingomonadales</taxon>
        <taxon>Sphingomonadaceae</taxon>
        <taxon>Sphingomonas</taxon>
    </lineage>
</organism>
<evidence type="ECO:0000313" key="2">
    <source>
        <dbReference type="EMBL" id="MVO76864.1"/>
    </source>
</evidence>
<comment type="caution">
    <text evidence="2">The sequence shown here is derived from an EMBL/GenBank/DDBJ whole genome shotgun (WGS) entry which is preliminary data.</text>
</comment>
<reference evidence="2 3" key="1">
    <citation type="submission" date="2019-12" db="EMBL/GenBank/DDBJ databases">
        <authorList>
            <person name="Huq M.A."/>
        </authorList>
    </citation>
    <scope>NUCLEOTIDE SEQUENCE [LARGE SCALE GENOMIC DNA]</scope>
    <source>
        <strain evidence="2 3">MAH-20</strain>
    </source>
</reference>
<dbReference type="Proteomes" id="UP000441389">
    <property type="component" value="Unassembled WGS sequence"/>
</dbReference>
<gene>
    <name evidence="2" type="ORF">GON01_02785</name>
</gene>
<proteinExistence type="predicted"/>
<dbReference type="EMBL" id="WQMS01000002">
    <property type="protein sequence ID" value="MVO76864.1"/>
    <property type="molecule type" value="Genomic_DNA"/>
</dbReference>
<evidence type="ECO:0000313" key="3">
    <source>
        <dbReference type="Proteomes" id="UP000441389"/>
    </source>
</evidence>
<evidence type="ECO:0000256" key="1">
    <source>
        <dbReference type="SAM" id="MobiDB-lite"/>
    </source>
</evidence>
<dbReference type="AlphaFoldDB" id="A0A6I4IXK4"/>